<evidence type="ECO:0000256" key="5">
    <source>
        <dbReference type="ARBA" id="ARBA00023136"/>
    </source>
</evidence>
<gene>
    <name evidence="8" type="ORF">LAME_0D03774G</name>
</gene>
<dbReference type="InterPro" id="IPR001248">
    <property type="entry name" value="Pur-cyt_permease"/>
</dbReference>
<reference evidence="9" key="1">
    <citation type="submission" date="2016-03" db="EMBL/GenBank/DDBJ databases">
        <authorList>
            <person name="Devillers Hugo."/>
        </authorList>
    </citation>
    <scope>NUCLEOTIDE SEQUENCE [LARGE SCALE GENOMIC DNA]</scope>
</reference>
<sequence>MSNQEKRLANENIISSNSDDESSRTDQVGHIEDEKQVWWKRVLRAIEIQQSTSNETIKETFLFNHDLKPVESKRRVWSWFNFVYFWIADCFNINTWQVAATGLQLGLSWWETWITVWIGYSLVAVFVVSVSRIGSVYHISFPITARASFGIFFSLWPVLNRVVMAIVWYSVQTWIAMSPVSLMLKSIFGNDLPNRIPDHIGSPNATTYQFMCFFIFWVCQLPFVYVHPHQIRHLFTVKAALVPFAAFGFLIWALKKSHGHIALESLVQGPALTSSERGWAWIQSILACVGNFATLIVNAPDFSRFSKTKLSATYSQAFSIPFFFAITSLIGILVTSAAYKIYNINYWSPLDVLDRFLGDGFTKGERAGVFLISFVFAIAQLGTNISANSLSAGTDMTALLPKYISIRRGGFICAALALCICPWNLLSSSSKFTTALGAYAIFLSCIAAVMVADYYVVRRGKLDLQQLYCADKHISVYMYGNRFGVNWRALVAYLAGIVPNMPGFVGTVGDNIHVPMGAIKLYYLNYLVGFSVSFLVYVALCHYFPVPGAPVANILRKSEWLESFQDVEYFHEERDTFYSENGLNAVSSRIGENEEDPALAFTIRSRVSLVGKQ</sequence>
<evidence type="ECO:0000256" key="1">
    <source>
        <dbReference type="ARBA" id="ARBA00004141"/>
    </source>
</evidence>
<organism evidence="8 9">
    <name type="scientific">Lachancea meyersii CBS 8951</name>
    <dbReference type="NCBI Taxonomy" id="1266667"/>
    <lineage>
        <taxon>Eukaryota</taxon>
        <taxon>Fungi</taxon>
        <taxon>Dikarya</taxon>
        <taxon>Ascomycota</taxon>
        <taxon>Saccharomycotina</taxon>
        <taxon>Saccharomycetes</taxon>
        <taxon>Saccharomycetales</taxon>
        <taxon>Saccharomycetaceae</taxon>
        <taxon>Lachancea</taxon>
    </lineage>
</organism>
<dbReference type="Proteomes" id="UP000191144">
    <property type="component" value="Chromosome D"/>
</dbReference>
<dbReference type="NCBIfam" id="TIGR00800">
    <property type="entry name" value="ncs1"/>
    <property type="match status" value="1"/>
</dbReference>
<dbReference type="AlphaFoldDB" id="A0A1G4J7S8"/>
<keyword evidence="5 7" id="KW-0472">Membrane</keyword>
<accession>A0A1G4J7S8</accession>
<dbReference type="Pfam" id="PF02133">
    <property type="entry name" value="Transp_cyt_pur"/>
    <property type="match status" value="1"/>
</dbReference>
<evidence type="ECO:0000256" key="7">
    <source>
        <dbReference type="SAM" id="Phobius"/>
    </source>
</evidence>
<name>A0A1G4J7S8_9SACH</name>
<feature type="transmembrane region" description="Helical" evidence="7">
    <location>
        <begin position="76"/>
        <end position="94"/>
    </location>
</feature>
<evidence type="ECO:0000256" key="6">
    <source>
        <dbReference type="SAM" id="MobiDB-lite"/>
    </source>
</evidence>
<dbReference type="GO" id="GO:0015205">
    <property type="term" value="F:nucleobase transmembrane transporter activity"/>
    <property type="evidence" value="ECO:0007669"/>
    <property type="project" value="TreeGrafter"/>
</dbReference>
<evidence type="ECO:0000256" key="4">
    <source>
        <dbReference type="ARBA" id="ARBA00022989"/>
    </source>
</evidence>
<feature type="transmembrane region" description="Helical" evidence="7">
    <location>
        <begin position="233"/>
        <end position="254"/>
    </location>
</feature>
<protein>
    <submittedName>
        <fullName evidence="8">LAME_0D03774g1_1</fullName>
    </submittedName>
</protein>
<keyword evidence="4 7" id="KW-1133">Transmembrane helix</keyword>
<feature type="transmembrane region" description="Helical" evidence="7">
    <location>
        <begin position="114"/>
        <end position="137"/>
    </location>
</feature>
<feature type="transmembrane region" description="Helical" evidence="7">
    <location>
        <begin position="320"/>
        <end position="342"/>
    </location>
</feature>
<comment type="similarity">
    <text evidence="2">Belongs to the purine-cytosine permease (2.A.39) family.</text>
</comment>
<dbReference type="GO" id="GO:0005886">
    <property type="term" value="C:plasma membrane"/>
    <property type="evidence" value="ECO:0007669"/>
    <property type="project" value="TreeGrafter"/>
</dbReference>
<evidence type="ECO:0000313" key="8">
    <source>
        <dbReference type="EMBL" id="SCU85955.1"/>
    </source>
</evidence>
<keyword evidence="9" id="KW-1185">Reference proteome</keyword>
<dbReference type="PANTHER" id="PTHR30618">
    <property type="entry name" value="NCS1 FAMILY PURINE/PYRIMIDINE TRANSPORTER"/>
    <property type="match status" value="1"/>
</dbReference>
<feature type="transmembrane region" description="Helical" evidence="7">
    <location>
        <begin position="438"/>
        <end position="457"/>
    </location>
</feature>
<dbReference type="OrthoDB" id="2018619at2759"/>
<dbReference type="InterPro" id="IPR045225">
    <property type="entry name" value="Uracil/uridine/allantoin_perm"/>
</dbReference>
<feature type="transmembrane region" description="Helical" evidence="7">
    <location>
        <begin position="279"/>
        <end position="299"/>
    </location>
</feature>
<feature type="transmembrane region" description="Helical" evidence="7">
    <location>
        <begin position="521"/>
        <end position="540"/>
    </location>
</feature>
<feature type="transmembrane region" description="Helical" evidence="7">
    <location>
        <begin position="207"/>
        <end position="226"/>
    </location>
</feature>
<dbReference type="InterPro" id="IPR012681">
    <property type="entry name" value="NCS1"/>
</dbReference>
<feature type="transmembrane region" description="Helical" evidence="7">
    <location>
        <begin position="408"/>
        <end position="426"/>
    </location>
</feature>
<feature type="transmembrane region" description="Helical" evidence="7">
    <location>
        <begin position="149"/>
        <end position="171"/>
    </location>
</feature>
<comment type="subcellular location">
    <subcellularLocation>
        <location evidence="1">Membrane</location>
        <topology evidence="1">Multi-pass membrane protein</topology>
    </subcellularLocation>
</comment>
<feature type="region of interest" description="Disordered" evidence="6">
    <location>
        <begin position="1"/>
        <end position="29"/>
    </location>
</feature>
<dbReference type="Gene3D" id="1.10.4160.10">
    <property type="entry name" value="Hydantoin permease"/>
    <property type="match status" value="1"/>
</dbReference>
<proteinExistence type="inferred from homology"/>
<dbReference type="PANTHER" id="PTHR30618:SF2">
    <property type="entry name" value="ALLANTOIN PERMEASE-RELATED"/>
    <property type="match status" value="1"/>
</dbReference>
<evidence type="ECO:0000256" key="2">
    <source>
        <dbReference type="ARBA" id="ARBA00008974"/>
    </source>
</evidence>
<dbReference type="EMBL" id="LT598482">
    <property type="protein sequence ID" value="SCU85955.1"/>
    <property type="molecule type" value="Genomic_DNA"/>
</dbReference>
<dbReference type="CDD" id="cd11482">
    <property type="entry name" value="SLC-NCS1sbd_NRT1-like"/>
    <property type="match status" value="1"/>
</dbReference>
<evidence type="ECO:0000313" key="9">
    <source>
        <dbReference type="Proteomes" id="UP000191144"/>
    </source>
</evidence>
<keyword evidence="3 7" id="KW-0812">Transmembrane</keyword>
<dbReference type="FunFam" id="1.10.4160.10:FF:000001">
    <property type="entry name" value="Uracil permease, putative"/>
    <property type="match status" value="1"/>
</dbReference>
<evidence type="ECO:0000256" key="3">
    <source>
        <dbReference type="ARBA" id="ARBA00022692"/>
    </source>
</evidence>
<feature type="transmembrane region" description="Helical" evidence="7">
    <location>
        <begin position="367"/>
        <end position="387"/>
    </location>
</feature>